<dbReference type="EMBL" id="LAZR01032256">
    <property type="protein sequence ID" value="KKL51431.1"/>
    <property type="molecule type" value="Genomic_DNA"/>
</dbReference>
<proteinExistence type="predicted"/>
<organism evidence="1">
    <name type="scientific">marine sediment metagenome</name>
    <dbReference type="NCBI Taxonomy" id="412755"/>
    <lineage>
        <taxon>unclassified sequences</taxon>
        <taxon>metagenomes</taxon>
        <taxon>ecological metagenomes</taxon>
    </lineage>
</organism>
<evidence type="ECO:0000313" key="1">
    <source>
        <dbReference type="EMBL" id="KKL51431.1"/>
    </source>
</evidence>
<feature type="non-terminal residue" evidence="1">
    <location>
        <position position="1"/>
    </location>
</feature>
<gene>
    <name evidence="1" type="ORF">LCGC14_2295570</name>
</gene>
<reference evidence="1" key="1">
    <citation type="journal article" date="2015" name="Nature">
        <title>Complex archaea that bridge the gap between prokaryotes and eukaryotes.</title>
        <authorList>
            <person name="Spang A."/>
            <person name="Saw J.H."/>
            <person name="Jorgensen S.L."/>
            <person name="Zaremba-Niedzwiedzka K."/>
            <person name="Martijn J."/>
            <person name="Lind A.E."/>
            <person name="van Eijk R."/>
            <person name="Schleper C."/>
            <person name="Guy L."/>
            <person name="Ettema T.J."/>
        </authorList>
    </citation>
    <scope>NUCLEOTIDE SEQUENCE</scope>
</reference>
<sequence>ITANYSIFNGTHTFEEVVFNSSNYNIVYDFSGLGDFHKVYINVSLWSIDFEIEDWNNEPMGYGYVLIYNKTDYTDRIANLTLNKEFGTQTFRWINNSQDAAYSYEIYYDNADYDKQHTLVNRSIVTRTVYLSNKVVTIPTILVNQTNRLVKNLQNYLVQEKVYASGSNETHIGNTKIINTTITLNKMDDHMNSIDIYSIDAYNNISINPIYSEIYIVETSDIIEVNITQLADAYGLLIDIFGTNSTDVCNGTIDIKYSEAFNQYIKVNMSKVVIKVYDGKGTWNPTYGNVYVKVTNVTSGANIITLLTNEEGIAKGQLNSELGFWYINHNGT</sequence>
<comment type="caution">
    <text evidence="1">The sequence shown here is derived from an EMBL/GenBank/DDBJ whole genome shotgun (WGS) entry which is preliminary data.</text>
</comment>
<dbReference type="AlphaFoldDB" id="A0A0F9DCJ8"/>
<accession>A0A0F9DCJ8</accession>
<name>A0A0F9DCJ8_9ZZZZ</name>
<protein>
    <submittedName>
        <fullName evidence="1">Uncharacterized protein</fullName>
    </submittedName>
</protein>